<dbReference type="PANTHER" id="PTHR47555">
    <property type="entry name" value="N-ACETYLGLUCOSAMINYL TRANSFERASE COMPONENT FAMILY PROTEIN / GPI1 FAMILY PROTEIN"/>
    <property type="match status" value="1"/>
</dbReference>
<gene>
    <name evidence="2" type="ORF">SI8410_16020028</name>
</gene>
<dbReference type="AlphaFoldDB" id="A0A7I8LHU3"/>
<sequence length="433" mass="48536">MAAWQILAFMVASLSTLLYVILQFFHSFLSCAPKPFFLVSLVKLFVHTSKNVRIRSSQLLYWSFFLQGAGSSSTANVEYAHRAALRKHAVWSSIAIDLLLGNVLGLLLLVHQEGICLWVPWASRSITDNLLRSGSVWLMGVPAGFKLNTELAELFGLVSLNAIQIWSTLWFYMGFLFRSTLTGLAFSGMLLGATIPAALCIDLLKLATLHVTVLHRFISFLYSQQIWALTSLWRLFRGQKWNPLRLRLDSFDYSVEQHVVGSLLFTPILLLLPTTSVFYIFFTIVNSSISLLCITLEVGIAVLHATPYAEVFLWTVSRRRFPSGLWLHLETLNHRQEEEEEDDSIEQLVSSLRSNYAKMGQILGPRYRSIFRGVSLSTGSSSIYGVLSGQRVPSTLGVGLPVAMPWTNVRSGVYWRLCRSSVLACGAGQRSEL</sequence>
<protein>
    <submittedName>
        <fullName evidence="2">Uncharacterized protein</fullName>
    </submittedName>
</protein>
<reference evidence="2" key="1">
    <citation type="submission" date="2020-02" db="EMBL/GenBank/DDBJ databases">
        <authorList>
            <person name="Scholz U."/>
            <person name="Mascher M."/>
            <person name="Fiebig A."/>
        </authorList>
    </citation>
    <scope>NUCLEOTIDE SEQUENCE</scope>
</reference>
<feature type="transmembrane region" description="Helical" evidence="1">
    <location>
        <begin position="6"/>
        <end position="25"/>
    </location>
</feature>
<dbReference type="GO" id="GO:0006506">
    <property type="term" value="P:GPI anchor biosynthetic process"/>
    <property type="evidence" value="ECO:0007669"/>
    <property type="project" value="InterPro"/>
</dbReference>
<evidence type="ECO:0000313" key="3">
    <source>
        <dbReference type="Proteomes" id="UP000663760"/>
    </source>
</evidence>
<feature type="transmembrane region" description="Helical" evidence="1">
    <location>
        <begin position="89"/>
        <end position="110"/>
    </location>
</feature>
<feature type="transmembrane region" description="Helical" evidence="1">
    <location>
        <begin position="257"/>
        <end position="282"/>
    </location>
</feature>
<keyword evidence="1" id="KW-0472">Membrane</keyword>
<organism evidence="2 3">
    <name type="scientific">Spirodela intermedia</name>
    <name type="common">Intermediate duckweed</name>
    <dbReference type="NCBI Taxonomy" id="51605"/>
    <lineage>
        <taxon>Eukaryota</taxon>
        <taxon>Viridiplantae</taxon>
        <taxon>Streptophyta</taxon>
        <taxon>Embryophyta</taxon>
        <taxon>Tracheophyta</taxon>
        <taxon>Spermatophyta</taxon>
        <taxon>Magnoliopsida</taxon>
        <taxon>Liliopsida</taxon>
        <taxon>Araceae</taxon>
        <taxon>Lemnoideae</taxon>
        <taxon>Spirodela</taxon>
    </lineage>
</organism>
<dbReference type="OrthoDB" id="70250at2759"/>
<keyword evidence="1" id="KW-0812">Transmembrane</keyword>
<keyword evidence="1" id="KW-1133">Transmembrane helix</keyword>
<accession>A0A7I8LHU3</accession>
<dbReference type="EMBL" id="LR746279">
    <property type="protein sequence ID" value="CAA7409350.1"/>
    <property type="molecule type" value="Genomic_DNA"/>
</dbReference>
<dbReference type="Pfam" id="PF05024">
    <property type="entry name" value="Gpi1"/>
    <property type="match status" value="1"/>
</dbReference>
<dbReference type="Proteomes" id="UP000663760">
    <property type="component" value="Chromosome 16"/>
</dbReference>
<proteinExistence type="predicted"/>
<feature type="transmembrane region" description="Helical" evidence="1">
    <location>
        <begin position="184"/>
        <end position="204"/>
    </location>
</feature>
<dbReference type="GO" id="GO:0016020">
    <property type="term" value="C:membrane"/>
    <property type="evidence" value="ECO:0007669"/>
    <property type="project" value="InterPro"/>
</dbReference>
<dbReference type="InterPro" id="IPR007720">
    <property type="entry name" value="PigQ/GPI1"/>
</dbReference>
<keyword evidence="3" id="KW-1185">Reference proteome</keyword>
<evidence type="ECO:0000313" key="2">
    <source>
        <dbReference type="EMBL" id="CAA7409350.1"/>
    </source>
</evidence>
<feature type="transmembrane region" description="Helical" evidence="1">
    <location>
        <begin position="216"/>
        <end position="236"/>
    </location>
</feature>
<feature type="transmembrane region" description="Helical" evidence="1">
    <location>
        <begin position="288"/>
        <end position="313"/>
    </location>
</feature>
<name>A0A7I8LHU3_SPIIN</name>
<feature type="transmembrane region" description="Helical" evidence="1">
    <location>
        <begin position="154"/>
        <end position="177"/>
    </location>
</feature>
<evidence type="ECO:0000256" key="1">
    <source>
        <dbReference type="SAM" id="Phobius"/>
    </source>
</evidence>
<dbReference type="PANTHER" id="PTHR47555:SF2">
    <property type="entry name" value="N-ACETYLGLUCOSAMINYL TRANSFERASE COMPONENT FAMILY PROTEIN _ GPI1 FAMILY PROTEIN"/>
    <property type="match status" value="1"/>
</dbReference>